<sequence>MDRPSVLQKSCLECLPPELIQLILAALPDVMSLKSAALSCWSMYEAFIGAEQLITSQVLTAQLNLDLLEYALLVREAAKHTVPWTQQEVLSFIRRHLLVTSPTVAQRTWSLSEALPMGDLYDHIRYFTDDFVSNALTAPLAPAKREPGLWELSRGEVNRIETAFYRFEIYCKMFKTEVKCDDTDEDNEDLRYYKEDFHDVFSPWENEQLACVHYYLLKKVENVFRDTLTRDSEWCHFLSIVQDGIHRGCIEYQLAQGLGYLHTLFENPHLLGTEKYNKSLYSSQSWFLKTSLGNNLERQYYDAEFYDIEEVKERFPQSSDSDTGPMDAWDWARQSHTYRCLVIDEYPFPLREWGYVMWDRARLDAWGILQTSLENSGVDAAVEADKEQLAKDKKLIEEIAEEFERERARIYREESKKLKWP</sequence>
<dbReference type="EMBL" id="CP120627">
    <property type="protein sequence ID" value="WEW56217.1"/>
    <property type="molecule type" value="Genomic_DNA"/>
</dbReference>
<dbReference type="AlphaFoldDB" id="A0AAF0IGW2"/>
<dbReference type="Proteomes" id="UP001219355">
    <property type="component" value="Chromosome 1"/>
</dbReference>
<name>A0AAF0IGW2_9EURO</name>
<evidence type="ECO:0008006" key="4">
    <source>
        <dbReference type="Google" id="ProtNLM"/>
    </source>
</evidence>
<gene>
    <name evidence="2" type="ORF">PRK78_001656</name>
</gene>
<evidence type="ECO:0000256" key="1">
    <source>
        <dbReference type="SAM" id="Coils"/>
    </source>
</evidence>
<accession>A0AAF0IGW2</accession>
<keyword evidence="1" id="KW-0175">Coiled coil</keyword>
<evidence type="ECO:0000313" key="3">
    <source>
        <dbReference type="Proteomes" id="UP001219355"/>
    </source>
</evidence>
<protein>
    <recommendedName>
        <fullName evidence="4">F-box domain-containing protein</fullName>
    </recommendedName>
</protein>
<organism evidence="2 3">
    <name type="scientific">Emydomyces testavorans</name>
    <dbReference type="NCBI Taxonomy" id="2070801"/>
    <lineage>
        <taxon>Eukaryota</taxon>
        <taxon>Fungi</taxon>
        <taxon>Dikarya</taxon>
        <taxon>Ascomycota</taxon>
        <taxon>Pezizomycotina</taxon>
        <taxon>Eurotiomycetes</taxon>
        <taxon>Eurotiomycetidae</taxon>
        <taxon>Onygenales</taxon>
        <taxon>Nannizziopsiaceae</taxon>
        <taxon>Emydomyces</taxon>
    </lineage>
</organism>
<feature type="coiled-coil region" evidence="1">
    <location>
        <begin position="382"/>
        <end position="413"/>
    </location>
</feature>
<reference evidence="2" key="1">
    <citation type="submission" date="2023-03" db="EMBL/GenBank/DDBJ databases">
        <title>Emydomyces testavorans Genome Sequence.</title>
        <authorList>
            <person name="Hoyer L."/>
        </authorList>
    </citation>
    <scope>NUCLEOTIDE SEQUENCE</scope>
    <source>
        <strain evidence="2">16-2883</strain>
    </source>
</reference>
<keyword evidence="3" id="KW-1185">Reference proteome</keyword>
<evidence type="ECO:0000313" key="2">
    <source>
        <dbReference type="EMBL" id="WEW56217.1"/>
    </source>
</evidence>
<proteinExistence type="predicted"/>